<feature type="region of interest" description="Disordered" evidence="1">
    <location>
        <begin position="159"/>
        <end position="178"/>
    </location>
</feature>
<sequence length="385" mass="37672">MPEQRSGAHPLAEGALPDGGAHPAEAVADASGSAPATEASTAGRAWRPVAELAVRIGLIALVTLTLFAWPAARMAPRDLPIGLAGPEQATTGIARALTASDADAFEIHRYADEAAARAAITEREIYGAVVAGPDGMKLLTASAAGPAVAQALQQGVAQLQAPQGDQGQGQGQPGAPGAVAPLQVEDVVPLPAEDPRGAALASLLLPLSLSGVGAGALAHLGVRGGRGPRIAAVLAAAVTAGLVGVAVVQGWLGALGGNWLVNAGVLALIVTAVGCLVAGLARLWGTAGLAVGAVLVVLIGNPFSGVTSAPELLPEPAGLIGSLLPLGAGASLLRSTSYFDGAGAAVPLEVLLVWSLLGLSLLVVAGNRPATAAAPAGRASSRVEA</sequence>
<evidence type="ECO:0000313" key="4">
    <source>
        <dbReference type="Proteomes" id="UP000567795"/>
    </source>
</evidence>
<proteinExistence type="predicted"/>
<dbReference type="Proteomes" id="UP000567795">
    <property type="component" value="Unassembled WGS sequence"/>
</dbReference>
<feature type="transmembrane region" description="Helical" evidence="2">
    <location>
        <begin position="198"/>
        <end position="218"/>
    </location>
</feature>
<accession>A0A853ABG4</accession>
<dbReference type="RefSeq" id="WP_246451254.1">
    <property type="nucleotide sequence ID" value="NZ_JACBZD010000002.1"/>
</dbReference>
<evidence type="ECO:0008006" key="5">
    <source>
        <dbReference type="Google" id="ProtNLM"/>
    </source>
</evidence>
<name>A0A853ABG4_9ACTN</name>
<dbReference type="EMBL" id="JACBZD010000002">
    <property type="protein sequence ID" value="NYI07712.1"/>
    <property type="molecule type" value="Genomic_DNA"/>
</dbReference>
<feature type="region of interest" description="Disordered" evidence="1">
    <location>
        <begin position="1"/>
        <end position="42"/>
    </location>
</feature>
<evidence type="ECO:0000313" key="3">
    <source>
        <dbReference type="EMBL" id="NYI07712.1"/>
    </source>
</evidence>
<evidence type="ECO:0000256" key="1">
    <source>
        <dbReference type="SAM" id="MobiDB-lite"/>
    </source>
</evidence>
<feature type="transmembrane region" description="Helical" evidence="2">
    <location>
        <begin position="259"/>
        <end position="280"/>
    </location>
</feature>
<comment type="caution">
    <text evidence="3">The sequence shown here is derived from an EMBL/GenBank/DDBJ whole genome shotgun (WGS) entry which is preliminary data.</text>
</comment>
<keyword evidence="2" id="KW-0812">Transmembrane</keyword>
<evidence type="ECO:0000256" key="2">
    <source>
        <dbReference type="SAM" id="Phobius"/>
    </source>
</evidence>
<keyword evidence="2" id="KW-1133">Transmembrane helix</keyword>
<reference evidence="3 4" key="1">
    <citation type="submission" date="2020-07" db="EMBL/GenBank/DDBJ databases">
        <title>Sequencing the genomes of 1000 actinobacteria strains.</title>
        <authorList>
            <person name="Klenk H.-P."/>
        </authorList>
    </citation>
    <scope>NUCLEOTIDE SEQUENCE [LARGE SCALE GENOMIC DNA]</scope>
    <source>
        <strain evidence="3 4">DSM 42178</strain>
    </source>
</reference>
<feature type="transmembrane region" description="Helical" evidence="2">
    <location>
        <begin position="287"/>
        <end position="304"/>
    </location>
</feature>
<gene>
    <name evidence="3" type="ORF">FHU37_004741</name>
</gene>
<feature type="transmembrane region" description="Helical" evidence="2">
    <location>
        <begin position="52"/>
        <end position="72"/>
    </location>
</feature>
<dbReference type="AlphaFoldDB" id="A0A853ABG4"/>
<feature type="transmembrane region" description="Helical" evidence="2">
    <location>
        <begin position="230"/>
        <end position="253"/>
    </location>
</feature>
<organism evidence="3 4">
    <name type="scientific">Allostreptomyces psammosilenae</name>
    <dbReference type="NCBI Taxonomy" id="1892865"/>
    <lineage>
        <taxon>Bacteria</taxon>
        <taxon>Bacillati</taxon>
        <taxon>Actinomycetota</taxon>
        <taxon>Actinomycetes</taxon>
        <taxon>Kitasatosporales</taxon>
        <taxon>Streptomycetaceae</taxon>
        <taxon>Allostreptomyces</taxon>
    </lineage>
</organism>
<keyword evidence="4" id="KW-1185">Reference proteome</keyword>
<feature type="transmembrane region" description="Helical" evidence="2">
    <location>
        <begin position="345"/>
        <end position="365"/>
    </location>
</feature>
<keyword evidence="2" id="KW-0472">Membrane</keyword>
<protein>
    <recommendedName>
        <fullName evidence="5">ABC transporter permease</fullName>
    </recommendedName>
</protein>